<dbReference type="Proteomes" id="UP000178129">
    <property type="component" value="Unassembled WGS sequence"/>
</dbReference>
<gene>
    <name evidence="1" type="ORF">RCO7_09123</name>
</gene>
<name>A0A1E1KLD1_9HELO</name>
<dbReference type="AlphaFoldDB" id="A0A1E1KLD1"/>
<evidence type="ECO:0000313" key="1">
    <source>
        <dbReference type="EMBL" id="CZS98801.1"/>
    </source>
</evidence>
<dbReference type="InParanoid" id="A0A1E1KLD1"/>
<proteinExistence type="predicted"/>
<evidence type="ECO:0000313" key="2">
    <source>
        <dbReference type="Proteomes" id="UP000178129"/>
    </source>
</evidence>
<keyword evidence="2" id="KW-1185">Reference proteome</keyword>
<reference evidence="2" key="1">
    <citation type="submission" date="2016-03" db="EMBL/GenBank/DDBJ databases">
        <authorList>
            <person name="Ploux O."/>
        </authorList>
    </citation>
    <scope>NUCLEOTIDE SEQUENCE [LARGE SCALE GENOMIC DNA]</scope>
    <source>
        <strain evidence="2">UK7</strain>
    </source>
</reference>
<organism evidence="1 2">
    <name type="scientific">Rhynchosporium graminicola</name>
    <dbReference type="NCBI Taxonomy" id="2792576"/>
    <lineage>
        <taxon>Eukaryota</taxon>
        <taxon>Fungi</taxon>
        <taxon>Dikarya</taxon>
        <taxon>Ascomycota</taxon>
        <taxon>Pezizomycotina</taxon>
        <taxon>Leotiomycetes</taxon>
        <taxon>Helotiales</taxon>
        <taxon>Ploettnerulaceae</taxon>
        <taxon>Rhynchosporium</taxon>
    </lineage>
</organism>
<sequence>MRAPRSSSGRGRFRWRCGFLVVDDLGGWLGFPWLSCDLTNDARGESISAAKALYHGVIVQQSLYKSHFVYRCTNWKPPT</sequence>
<protein>
    <submittedName>
        <fullName evidence="1">Uncharacterized protein</fullName>
    </submittedName>
</protein>
<accession>A0A1E1KLD1</accession>
<dbReference type="EMBL" id="FJUW01000015">
    <property type="protein sequence ID" value="CZS98801.1"/>
    <property type="molecule type" value="Genomic_DNA"/>
</dbReference>
<comment type="caution">
    <text evidence="1">The sequence shown here is derived from an EMBL/GenBank/DDBJ whole genome shotgun (WGS) entry which is preliminary data.</text>
</comment>